<dbReference type="EMBL" id="CM000583">
    <property type="protein sequence ID" value="EWG55300.1"/>
    <property type="molecule type" value="Genomic_DNA"/>
</dbReference>
<accession>W7N5B1</accession>
<evidence type="ECO:0000256" key="2">
    <source>
        <dbReference type="ARBA" id="ARBA00022857"/>
    </source>
</evidence>
<dbReference type="InterPro" id="IPR036291">
    <property type="entry name" value="NAD(P)-bd_dom_sf"/>
</dbReference>
<dbReference type="PRINTS" id="PR00081">
    <property type="entry name" value="GDHRDH"/>
</dbReference>
<comment type="similarity">
    <text evidence="1">Belongs to the short-chain dehydrogenases/reductases (SDR) family.</text>
</comment>
<dbReference type="GO" id="GO:0016491">
    <property type="term" value="F:oxidoreductase activity"/>
    <property type="evidence" value="ECO:0007669"/>
    <property type="project" value="UniProtKB-KW"/>
</dbReference>
<evidence type="ECO:0000313" key="4">
    <source>
        <dbReference type="EMBL" id="EWG55300.1"/>
    </source>
</evidence>
<dbReference type="PANTHER" id="PTHR43544">
    <property type="entry name" value="SHORT-CHAIN DEHYDROGENASE/REDUCTASE"/>
    <property type="match status" value="1"/>
</dbReference>
<dbReference type="RefSeq" id="XP_018761491.1">
    <property type="nucleotide sequence ID" value="XM_018902693.1"/>
</dbReference>
<sequence>MGATTNVLISGASRGIGKGFLEHYLRRPQHTVIAALRDITSPNAKALLELPAGKGSRVILVQIEATSTTDSFDAANELEGPGITKLDVIIANARIVGDQGVALLFMGLKSLLERAENPKWMAMSSAVASIEDYQKYMFFKMFPYNASKAALNHFTKTIHAEYENIIAFAVSPGFVETEMGKNAVKAYRMENPPFSDLDEVAKKIIERIDTATRDNYSGRFVHADGTPIPW</sequence>
<dbReference type="SUPFAM" id="SSF51735">
    <property type="entry name" value="NAD(P)-binding Rossmann-fold domains"/>
    <property type="match status" value="1"/>
</dbReference>
<dbReference type="Pfam" id="PF00106">
    <property type="entry name" value="adh_short"/>
    <property type="match status" value="1"/>
</dbReference>
<protein>
    <recommendedName>
        <fullName evidence="6">Aflatoxin biosynthesis ketoreductase nor-1</fullName>
    </recommendedName>
</protein>
<name>W7N5B1_GIBM7</name>
<reference evidence="4 5" key="1">
    <citation type="journal article" date="2010" name="Nature">
        <title>Comparative genomics reveals mobile pathogenicity chromosomes in Fusarium.</title>
        <authorList>
            <person name="Ma L.J."/>
            <person name="van der Does H.C."/>
            <person name="Borkovich K.A."/>
            <person name="Coleman J.J."/>
            <person name="Daboussi M.J."/>
            <person name="Di Pietro A."/>
            <person name="Dufresne M."/>
            <person name="Freitag M."/>
            <person name="Grabherr M."/>
            <person name="Henrissat B."/>
            <person name="Houterman P.M."/>
            <person name="Kang S."/>
            <person name="Shim W.B."/>
            <person name="Woloshuk C."/>
            <person name="Xie X."/>
            <person name="Xu J.R."/>
            <person name="Antoniw J."/>
            <person name="Baker S.E."/>
            <person name="Bluhm B.H."/>
            <person name="Breakspear A."/>
            <person name="Brown D.W."/>
            <person name="Butchko R.A."/>
            <person name="Chapman S."/>
            <person name="Coulson R."/>
            <person name="Coutinho P.M."/>
            <person name="Danchin E.G."/>
            <person name="Diener A."/>
            <person name="Gale L.R."/>
            <person name="Gardiner D.M."/>
            <person name="Goff S."/>
            <person name="Hammond-Kosack K.E."/>
            <person name="Hilburn K."/>
            <person name="Hua-Van A."/>
            <person name="Jonkers W."/>
            <person name="Kazan K."/>
            <person name="Kodira C.D."/>
            <person name="Koehrsen M."/>
            <person name="Kumar L."/>
            <person name="Lee Y.H."/>
            <person name="Li L."/>
            <person name="Manners J.M."/>
            <person name="Miranda-Saavedra D."/>
            <person name="Mukherjee M."/>
            <person name="Park G."/>
            <person name="Park J."/>
            <person name="Park S.Y."/>
            <person name="Proctor R.H."/>
            <person name="Regev A."/>
            <person name="Ruiz-Roldan M.C."/>
            <person name="Sain D."/>
            <person name="Sakthikumar S."/>
            <person name="Sykes S."/>
            <person name="Schwartz D.C."/>
            <person name="Turgeon B.G."/>
            <person name="Wapinski I."/>
            <person name="Yoder O."/>
            <person name="Young S."/>
            <person name="Zeng Q."/>
            <person name="Zhou S."/>
            <person name="Galagan J."/>
            <person name="Cuomo C.A."/>
            <person name="Kistler H.C."/>
            <person name="Rep M."/>
        </authorList>
    </citation>
    <scope>NUCLEOTIDE SEQUENCE [LARGE SCALE GENOMIC DNA]</scope>
    <source>
        <strain evidence="5">M3125 / FGSC 7600</strain>
    </source>
</reference>
<dbReference type="EMBL" id="DS022263">
    <property type="protein sequence ID" value="EWG55300.1"/>
    <property type="molecule type" value="Genomic_DNA"/>
</dbReference>
<dbReference type="KEGG" id="fvr:FVEG_13322"/>
<evidence type="ECO:0000313" key="5">
    <source>
        <dbReference type="Proteomes" id="UP000009096"/>
    </source>
</evidence>
<proteinExistence type="inferred from homology"/>
<dbReference type="AlphaFoldDB" id="W7N5B1"/>
<dbReference type="OrthoDB" id="9876299at2759"/>
<dbReference type="VEuPathDB" id="FungiDB:FVEG_13322"/>
<evidence type="ECO:0000256" key="3">
    <source>
        <dbReference type="ARBA" id="ARBA00023002"/>
    </source>
</evidence>
<keyword evidence="2" id="KW-0521">NADP</keyword>
<evidence type="ECO:0008006" key="6">
    <source>
        <dbReference type="Google" id="ProtNLM"/>
    </source>
</evidence>
<dbReference type="InterPro" id="IPR002347">
    <property type="entry name" value="SDR_fam"/>
</dbReference>
<dbReference type="Proteomes" id="UP000009096">
    <property type="component" value="Chromosome 6"/>
</dbReference>
<dbReference type="PANTHER" id="PTHR43544:SF7">
    <property type="entry name" value="NADB-LER2"/>
    <property type="match status" value="1"/>
</dbReference>
<organism evidence="4 5">
    <name type="scientific">Gibberella moniliformis (strain M3125 / FGSC 7600)</name>
    <name type="common">Maize ear and stalk rot fungus</name>
    <name type="synonym">Fusarium verticillioides</name>
    <dbReference type="NCBI Taxonomy" id="334819"/>
    <lineage>
        <taxon>Eukaryota</taxon>
        <taxon>Fungi</taxon>
        <taxon>Dikarya</taxon>
        <taxon>Ascomycota</taxon>
        <taxon>Pezizomycotina</taxon>
        <taxon>Sordariomycetes</taxon>
        <taxon>Hypocreomycetidae</taxon>
        <taxon>Hypocreales</taxon>
        <taxon>Nectriaceae</taxon>
        <taxon>Fusarium</taxon>
        <taxon>Fusarium fujikuroi species complex</taxon>
    </lineage>
</organism>
<evidence type="ECO:0000256" key="1">
    <source>
        <dbReference type="ARBA" id="ARBA00006484"/>
    </source>
</evidence>
<dbReference type="InterPro" id="IPR051468">
    <property type="entry name" value="Fungal_SecMetab_SDRs"/>
</dbReference>
<dbReference type="eggNOG" id="ENOG502SVC9">
    <property type="taxonomic scope" value="Eukaryota"/>
</dbReference>
<keyword evidence="5" id="KW-1185">Reference proteome</keyword>
<dbReference type="GO" id="GO:0005737">
    <property type="term" value="C:cytoplasm"/>
    <property type="evidence" value="ECO:0007669"/>
    <property type="project" value="TreeGrafter"/>
</dbReference>
<dbReference type="GeneID" id="30070680"/>
<keyword evidence="3" id="KW-0560">Oxidoreductase</keyword>
<dbReference type="Gene3D" id="3.40.50.720">
    <property type="entry name" value="NAD(P)-binding Rossmann-like Domain"/>
    <property type="match status" value="2"/>
</dbReference>
<gene>
    <name evidence="4" type="ORF">FVEG_13322</name>
</gene>